<sequence length="102" mass="11451">MNILKYLYIFLIGEGTIDYKNDNSVRLLFSNIYSFLAGSVILGYGLTNLSEGYILTAFLEVISGIILIIIFLYGRYTKDANAFVWVKIGVVIVTMLYAFITG</sequence>
<gene>
    <name evidence="2" type="ORF">KC678_01200</name>
</gene>
<keyword evidence="1" id="KW-0472">Membrane</keyword>
<feature type="transmembrane region" description="Helical" evidence="1">
    <location>
        <begin position="52"/>
        <end position="73"/>
    </location>
</feature>
<dbReference type="EMBL" id="JAGQLJ010000021">
    <property type="protein sequence ID" value="MCA9380859.1"/>
    <property type="molecule type" value="Genomic_DNA"/>
</dbReference>
<evidence type="ECO:0000313" key="2">
    <source>
        <dbReference type="EMBL" id="MCA9380859.1"/>
    </source>
</evidence>
<reference evidence="2" key="2">
    <citation type="journal article" date="2021" name="Microbiome">
        <title>Successional dynamics and alternative stable states in a saline activated sludge microbial community over 9 years.</title>
        <authorList>
            <person name="Wang Y."/>
            <person name="Ye J."/>
            <person name="Ju F."/>
            <person name="Liu L."/>
            <person name="Boyd J.A."/>
            <person name="Deng Y."/>
            <person name="Parks D.H."/>
            <person name="Jiang X."/>
            <person name="Yin X."/>
            <person name="Woodcroft B.J."/>
            <person name="Tyson G.W."/>
            <person name="Hugenholtz P."/>
            <person name="Polz M.F."/>
            <person name="Zhang T."/>
        </authorList>
    </citation>
    <scope>NUCLEOTIDE SEQUENCE</scope>
    <source>
        <strain evidence="2">HKST-UBA13</strain>
    </source>
</reference>
<feature type="non-terminal residue" evidence="2">
    <location>
        <position position="102"/>
    </location>
</feature>
<dbReference type="AlphaFoldDB" id="A0A955IAG8"/>
<evidence type="ECO:0000313" key="3">
    <source>
        <dbReference type="Proteomes" id="UP000775877"/>
    </source>
</evidence>
<comment type="caution">
    <text evidence="2">The sequence shown here is derived from an EMBL/GenBank/DDBJ whole genome shotgun (WGS) entry which is preliminary data.</text>
</comment>
<evidence type="ECO:0000256" key="1">
    <source>
        <dbReference type="SAM" id="Phobius"/>
    </source>
</evidence>
<proteinExistence type="predicted"/>
<dbReference type="Proteomes" id="UP000775877">
    <property type="component" value="Unassembled WGS sequence"/>
</dbReference>
<keyword evidence="1" id="KW-1133">Transmembrane helix</keyword>
<protein>
    <submittedName>
        <fullName evidence="2">Uncharacterized protein</fullName>
    </submittedName>
</protein>
<feature type="transmembrane region" description="Helical" evidence="1">
    <location>
        <begin position="27"/>
        <end position="46"/>
    </location>
</feature>
<accession>A0A955IAG8</accession>
<organism evidence="2 3">
    <name type="scientific">Candidatus Dojkabacteria bacterium</name>
    <dbReference type="NCBI Taxonomy" id="2099670"/>
    <lineage>
        <taxon>Bacteria</taxon>
        <taxon>Candidatus Dojkabacteria</taxon>
    </lineage>
</organism>
<reference evidence="2" key="1">
    <citation type="submission" date="2020-04" db="EMBL/GenBank/DDBJ databases">
        <authorList>
            <person name="Zhang T."/>
        </authorList>
    </citation>
    <scope>NUCLEOTIDE SEQUENCE</scope>
    <source>
        <strain evidence="2">HKST-UBA13</strain>
    </source>
</reference>
<name>A0A955IAG8_9BACT</name>
<feature type="transmembrane region" description="Helical" evidence="1">
    <location>
        <begin position="80"/>
        <end position="100"/>
    </location>
</feature>
<keyword evidence="1" id="KW-0812">Transmembrane</keyword>